<accession>A0A3Q2CKY4</accession>
<dbReference type="STRING" id="28743.ENSCVAP00000005944"/>
<dbReference type="GeneTree" id="ENSGT00940000167358"/>
<dbReference type="OMA" id="DSHRSEM"/>
<keyword evidence="2" id="KW-1017">Isopeptide bond</keyword>
<dbReference type="AlphaFoldDB" id="A0A3Q2CKY4"/>
<evidence type="ECO:0000256" key="2">
    <source>
        <dbReference type="ARBA" id="ARBA00022499"/>
    </source>
</evidence>
<dbReference type="InterPro" id="IPR029334">
    <property type="entry name" value="PP1-bd"/>
</dbReference>
<protein>
    <recommendedName>
        <fullName evidence="8">PP1-binding domain-containing protein</fullName>
    </recommendedName>
</protein>
<evidence type="ECO:0000259" key="8">
    <source>
        <dbReference type="Pfam" id="PF15276"/>
    </source>
</evidence>
<dbReference type="Proteomes" id="UP000265020">
    <property type="component" value="Unassembled WGS sequence"/>
</dbReference>
<feature type="compositionally biased region" description="Basic and acidic residues" evidence="7">
    <location>
        <begin position="442"/>
        <end position="467"/>
    </location>
</feature>
<sequence>MFNIHKSSKDAAWLQFQSPAEGALSTSSQPYKFEEAPLNFSELTPHQFGISTESFIPTSSNRKDKSRLAQIKARRRSSVGVRGSPETNSLIRFRMFHAVLNLTPCDQFIPIIPCSHSSVLCAILVGKENNPPTSPASGKKRRLGPLKGCSVEIREDDISVCHSGLKDQEVRMLFAFTGLKTPAGKKKKQVRFGVPLSPEFFDKNLPPSTPLQKGGTPARAATPGGGLELRSVLKTPQRSESETQQNQPEPLCPAGFGASPTFAMPHRRFITALLFNLFNSSKSEPNHTLNVEEWQKHSPYDVCMMYPQANCLFAEQLEDSEPVKRSARSAAKAACRKMKGASTAARSWSKDVDRSLYGSRAYASKNPALSPITERRSFIGPSPSSERTPDGSTDRRGRKKKEQIDVGLCRADPEEPSEILCTDSNTYNVGLLTLDEESIPESEQRQDKQREQRRSTFPLEPEHKEEGTGEMEQGDARSSSGQQGEVEGPNVDLAPWQADFNFEDVFKSVNPRRERSVRRSLRNRANSENSSVGGGLAWVPHTSPDSVRETRRRTRQRRLSAALLPPEETRDSASTELSEQ</sequence>
<evidence type="ECO:0000313" key="10">
    <source>
        <dbReference type="Proteomes" id="UP000265020"/>
    </source>
</evidence>
<evidence type="ECO:0000313" key="9">
    <source>
        <dbReference type="Ensembl" id="ENSCVAP00000005944.1"/>
    </source>
</evidence>
<evidence type="ECO:0000256" key="4">
    <source>
        <dbReference type="ARBA" id="ARBA00022843"/>
    </source>
</evidence>
<comment type="subcellular location">
    <subcellularLocation>
        <location evidence="1">Nucleus</location>
    </subcellularLocation>
</comment>
<name>A0A3Q2CKY4_CYPVA</name>
<organism evidence="9 10">
    <name type="scientific">Cyprinodon variegatus</name>
    <name type="common">Sheepshead minnow</name>
    <dbReference type="NCBI Taxonomy" id="28743"/>
    <lineage>
        <taxon>Eukaryota</taxon>
        <taxon>Metazoa</taxon>
        <taxon>Chordata</taxon>
        <taxon>Craniata</taxon>
        <taxon>Vertebrata</taxon>
        <taxon>Euteleostomi</taxon>
        <taxon>Actinopterygii</taxon>
        <taxon>Neopterygii</taxon>
        <taxon>Teleostei</taxon>
        <taxon>Neoteleostei</taxon>
        <taxon>Acanthomorphata</taxon>
        <taxon>Ovalentaria</taxon>
        <taxon>Atherinomorphae</taxon>
        <taxon>Cyprinodontiformes</taxon>
        <taxon>Cyprinodontidae</taxon>
        <taxon>Cyprinodon</taxon>
    </lineage>
</organism>
<dbReference type="GO" id="GO:0005634">
    <property type="term" value="C:nucleus"/>
    <property type="evidence" value="ECO:0007669"/>
    <property type="project" value="UniProtKB-SubCell"/>
</dbReference>
<feature type="region of interest" description="Disordered" evidence="7">
    <location>
        <begin position="368"/>
        <end position="422"/>
    </location>
</feature>
<keyword evidence="6" id="KW-0131">Cell cycle</keyword>
<dbReference type="PANTHER" id="PTHR21603:SF16">
    <property type="entry name" value="CELL DIVISION CYCLE-ASSOCIATED PROTEIN 2"/>
    <property type="match status" value="1"/>
</dbReference>
<dbReference type="GO" id="GO:0005694">
    <property type="term" value="C:chromosome"/>
    <property type="evidence" value="ECO:0007669"/>
    <property type="project" value="TreeGrafter"/>
</dbReference>
<dbReference type="GO" id="GO:0007088">
    <property type="term" value="P:regulation of mitotic nuclear division"/>
    <property type="evidence" value="ECO:0007669"/>
    <property type="project" value="TreeGrafter"/>
</dbReference>
<feature type="region of interest" description="Disordered" evidence="7">
    <location>
        <begin position="434"/>
        <end position="491"/>
    </location>
</feature>
<feature type="region of interest" description="Disordered" evidence="7">
    <location>
        <begin position="511"/>
        <end position="580"/>
    </location>
</feature>
<evidence type="ECO:0000256" key="7">
    <source>
        <dbReference type="SAM" id="MobiDB-lite"/>
    </source>
</evidence>
<feature type="region of interest" description="Disordered" evidence="7">
    <location>
        <begin position="203"/>
        <end position="226"/>
    </location>
</feature>
<dbReference type="GO" id="GO:0051983">
    <property type="term" value="P:regulation of chromosome segregation"/>
    <property type="evidence" value="ECO:0007669"/>
    <property type="project" value="TreeGrafter"/>
</dbReference>
<evidence type="ECO:0000256" key="1">
    <source>
        <dbReference type="ARBA" id="ARBA00004123"/>
    </source>
</evidence>
<evidence type="ECO:0000256" key="3">
    <source>
        <dbReference type="ARBA" id="ARBA00022553"/>
    </source>
</evidence>
<keyword evidence="10" id="KW-1185">Reference proteome</keyword>
<reference evidence="9" key="1">
    <citation type="submission" date="2025-08" db="UniProtKB">
        <authorList>
            <consortium name="Ensembl"/>
        </authorList>
    </citation>
    <scope>IDENTIFICATION</scope>
</reference>
<keyword evidence="5" id="KW-0539">Nucleus</keyword>
<evidence type="ECO:0000256" key="6">
    <source>
        <dbReference type="ARBA" id="ARBA00023306"/>
    </source>
</evidence>
<dbReference type="Pfam" id="PF15276">
    <property type="entry name" value="PP1_bind"/>
    <property type="match status" value="1"/>
</dbReference>
<evidence type="ECO:0000256" key="5">
    <source>
        <dbReference type="ARBA" id="ARBA00023242"/>
    </source>
</evidence>
<reference evidence="9" key="2">
    <citation type="submission" date="2025-09" db="UniProtKB">
        <authorList>
            <consortium name="Ensembl"/>
        </authorList>
    </citation>
    <scope>IDENTIFICATION</scope>
</reference>
<keyword evidence="4" id="KW-0832">Ubl conjugation</keyword>
<feature type="domain" description="PP1-binding" evidence="8">
    <location>
        <begin position="186"/>
        <end position="235"/>
    </location>
</feature>
<dbReference type="PANTHER" id="PTHR21603">
    <property type="entry name" value="ANTIGEN KI-67-LIKE PROTEIN"/>
    <property type="match status" value="1"/>
</dbReference>
<proteinExistence type="predicted"/>
<keyword evidence="3" id="KW-0597">Phosphoprotein</keyword>
<dbReference type="Ensembl" id="ENSCVAT00000005843.1">
    <property type="protein sequence ID" value="ENSCVAP00000005944.1"/>
    <property type="gene ID" value="ENSCVAG00000007404.1"/>
</dbReference>